<feature type="transmembrane region" description="Helical" evidence="6">
    <location>
        <begin position="185"/>
        <end position="212"/>
    </location>
</feature>
<dbReference type="PANTHER" id="PTHR34820">
    <property type="entry name" value="INNER MEMBRANE PROTEIN YEBZ"/>
    <property type="match status" value="1"/>
</dbReference>
<feature type="transmembrane region" description="Helical" evidence="6">
    <location>
        <begin position="51"/>
        <end position="70"/>
    </location>
</feature>
<feature type="transmembrane region" description="Helical" evidence="6">
    <location>
        <begin position="336"/>
        <end position="353"/>
    </location>
</feature>
<protein>
    <submittedName>
        <fullName evidence="8">Unannotated protein</fullName>
    </submittedName>
</protein>
<dbReference type="AlphaFoldDB" id="A0A6J7GZV1"/>
<feature type="transmembrane region" description="Helical" evidence="6">
    <location>
        <begin position="403"/>
        <end position="422"/>
    </location>
</feature>
<gene>
    <name evidence="8" type="ORF">UFOPK3495_01771</name>
</gene>
<evidence type="ECO:0000313" key="8">
    <source>
        <dbReference type="EMBL" id="CAB4914121.1"/>
    </source>
</evidence>
<comment type="subcellular location">
    <subcellularLocation>
        <location evidence="1">Cell membrane</location>
        <topology evidence="1">Multi-pass membrane protein</topology>
    </subcellularLocation>
</comment>
<dbReference type="InterPro" id="IPR008457">
    <property type="entry name" value="Cu-R_CopD_dom"/>
</dbReference>
<feature type="transmembrane region" description="Helical" evidence="6">
    <location>
        <begin position="296"/>
        <end position="316"/>
    </location>
</feature>
<accession>A0A6J7GZV1</accession>
<evidence type="ECO:0000256" key="1">
    <source>
        <dbReference type="ARBA" id="ARBA00004651"/>
    </source>
</evidence>
<keyword evidence="2" id="KW-1003">Cell membrane</keyword>
<sequence length="495" mass="53205">MNLRIGTRLWVGLLVLLVLLWATGLLAIQHYPGLPSPPQITVWGLPAFRYARDVASMVTLGALVVGAFLIPGSSRRVLNWAWGWATIWLLTLAALLIFTISDVEAISIFDALNPDTWWQFLASSYIGRVFAFQFLAISIVLVVMTLLQRTPAFVIKAAATGCAVIACGAPAFLGHGGFTGEHVSMTISLAIHIAAVSLWVGGLAVVVAILLMDARIAAVLLPRFSLMALWCVIVLAETGLLNASLRESSITAFVSTLYGSFILLKATLLGWLIYFGWIQRTKVLPILETSMQTRALVIRFAGTEFILMAAAIAISITMSRLGFETPATTPSAFTPLAVLALALFIPALIDTAFRHRTQSSSPGNARVANLLRNYPEVASMLLLVMVVETAGIGLPVFLFGANAGTLISSLLLLVTGWLWFISINGPRRLTGIILAMIGFPIAVILSDSLSDASTSWKLILLTVVAAECVFVSLIFAGFRTKVTVIEPTPLESSHA</sequence>
<name>A0A6J7GZV1_9ZZZZ</name>
<dbReference type="GO" id="GO:0006825">
    <property type="term" value="P:copper ion transport"/>
    <property type="evidence" value="ECO:0007669"/>
    <property type="project" value="InterPro"/>
</dbReference>
<dbReference type="EMBL" id="CAFBMC010000164">
    <property type="protein sequence ID" value="CAB4914121.1"/>
    <property type="molecule type" value="Genomic_DNA"/>
</dbReference>
<feature type="transmembrane region" description="Helical" evidence="6">
    <location>
        <begin position="224"/>
        <end position="245"/>
    </location>
</feature>
<feature type="domain" description="Copper resistance protein D" evidence="7">
    <location>
        <begin position="220"/>
        <end position="316"/>
    </location>
</feature>
<keyword evidence="3 6" id="KW-0812">Transmembrane</keyword>
<evidence type="ECO:0000256" key="3">
    <source>
        <dbReference type="ARBA" id="ARBA00022692"/>
    </source>
</evidence>
<keyword evidence="5 6" id="KW-0472">Membrane</keyword>
<evidence type="ECO:0000256" key="6">
    <source>
        <dbReference type="SAM" id="Phobius"/>
    </source>
</evidence>
<proteinExistence type="predicted"/>
<feature type="transmembrane region" description="Helical" evidence="6">
    <location>
        <begin position="458"/>
        <end position="478"/>
    </location>
</feature>
<dbReference type="Pfam" id="PF05425">
    <property type="entry name" value="CopD"/>
    <property type="match status" value="1"/>
</dbReference>
<dbReference type="PANTHER" id="PTHR34820:SF4">
    <property type="entry name" value="INNER MEMBRANE PROTEIN YEBZ"/>
    <property type="match status" value="1"/>
</dbReference>
<feature type="transmembrane region" description="Helical" evidence="6">
    <location>
        <begin position="374"/>
        <end position="397"/>
    </location>
</feature>
<feature type="transmembrane region" description="Helical" evidence="6">
    <location>
        <begin position="257"/>
        <end position="275"/>
    </location>
</feature>
<evidence type="ECO:0000256" key="5">
    <source>
        <dbReference type="ARBA" id="ARBA00023136"/>
    </source>
</evidence>
<feature type="transmembrane region" description="Helical" evidence="6">
    <location>
        <begin position="120"/>
        <end position="146"/>
    </location>
</feature>
<evidence type="ECO:0000256" key="2">
    <source>
        <dbReference type="ARBA" id="ARBA00022475"/>
    </source>
</evidence>
<feature type="transmembrane region" description="Helical" evidence="6">
    <location>
        <begin position="153"/>
        <end position="173"/>
    </location>
</feature>
<evidence type="ECO:0000256" key="4">
    <source>
        <dbReference type="ARBA" id="ARBA00022989"/>
    </source>
</evidence>
<reference evidence="8" key="1">
    <citation type="submission" date="2020-05" db="EMBL/GenBank/DDBJ databases">
        <authorList>
            <person name="Chiriac C."/>
            <person name="Salcher M."/>
            <person name="Ghai R."/>
            <person name="Kavagutti S V."/>
        </authorList>
    </citation>
    <scope>NUCLEOTIDE SEQUENCE</scope>
</reference>
<keyword evidence="4 6" id="KW-1133">Transmembrane helix</keyword>
<feature type="transmembrane region" description="Helical" evidence="6">
    <location>
        <begin position="429"/>
        <end position="446"/>
    </location>
</feature>
<evidence type="ECO:0000259" key="7">
    <source>
        <dbReference type="Pfam" id="PF05425"/>
    </source>
</evidence>
<dbReference type="GO" id="GO:0005886">
    <property type="term" value="C:plasma membrane"/>
    <property type="evidence" value="ECO:0007669"/>
    <property type="project" value="UniProtKB-SubCell"/>
</dbReference>
<dbReference type="InterPro" id="IPR032694">
    <property type="entry name" value="CopC/D"/>
</dbReference>
<feature type="transmembrane region" description="Helical" evidence="6">
    <location>
        <begin position="77"/>
        <end position="100"/>
    </location>
</feature>
<organism evidence="8">
    <name type="scientific">freshwater metagenome</name>
    <dbReference type="NCBI Taxonomy" id="449393"/>
    <lineage>
        <taxon>unclassified sequences</taxon>
        <taxon>metagenomes</taxon>
        <taxon>ecological metagenomes</taxon>
    </lineage>
</organism>